<dbReference type="Proteomes" id="UP000726105">
    <property type="component" value="Unassembled WGS sequence"/>
</dbReference>
<gene>
    <name evidence="1" type="ORF">IPI13_02230</name>
</gene>
<evidence type="ECO:0000313" key="2">
    <source>
        <dbReference type="Proteomes" id="UP000726105"/>
    </source>
</evidence>
<organism evidence="1 2">
    <name type="scientific">Candidatus Phosphoribacter hodrii</name>
    <dbReference type="NCBI Taxonomy" id="2953743"/>
    <lineage>
        <taxon>Bacteria</taxon>
        <taxon>Bacillati</taxon>
        <taxon>Actinomycetota</taxon>
        <taxon>Actinomycetes</taxon>
        <taxon>Micrococcales</taxon>
        <taxon>Dermatophilaceae</taxon>
        <taxon>Candidatus Phosphoribacter</taxon>
    </lineage>
</organism>
<reference evidence="1 2" key="1">
    <citation type="submission" date="2020-10" db="EMBL/GenBank/DDBJ databases">
        <title>Connecting structure to function with the recovery of over 1000 high-quality activated sludge metagenome-assembled genomes encoding full-length rRNA genes using long-read sequencing.</title>
        <authorList>
            <person name="Singleton C.M."/>
            <person name="Petriglieri F."/>
            <person name="Kristensen J.M."/>
            <person name="Kirkegaard R.H."/>
            <person name="Michaelsen T.Y."/>
            <person name="Andersen M.H."/>
            <person name="Karst S.M."/>
            <person name="Dueholm M.S."/>
            <person name="Nielsen P.H."/>
            <person name="Albertsen M."/>
        </authorList>
    </citation>
    <scope>NUCLEOTIDE SEQUENCE [LARGE SCALE GENOMIC DNA]</scope>
    <source>
        <strain evidence="1">Ega_18-Q3-R5-49_MAXAC.001</strain>
    </source>
</reference>
<name>A0A935M5N4_9MICO</name>
<evidence type="ECO:0008006" key="3">
    <source>
        <dbReference type="Google" id="ProtNLM"/>
    </source>
</evidence>
<protein>
    <recommendedName>
        <fullName evidence="3">WXG100 family type VII secretion target</fullName>
    </recommendedName>
</protein>
<accession>A0A935M5N4</accession>
<sequence length="90" mass="9430">MAVFDHGMDVAAVGASGAQLVSQSATLGRITGQVTQIVGDVGRNWEGFDKLRFLAKWHMHVPSLQSVAKDVATMGTTCLQNAADQGIAST</sequence>
<dbReference type="EMBL" id="JADJIB010000001">
    <property type="protein sequence ID" value="MBK7272019.1"/>
    <property type="molecule type" value="Genomic_DNA"/>
</dbReference>
<comment type="caution">
    <text evidence="1">The sequence shown here is derived from an EMBL/GenBank/DDBJ whole genome shotgun (WGS) entry which is preliminary data.</text>
</comment>
<dbReference type="AlphaFoldDB" id="A0A935M5N4"/>
<evidence type="ECO:0000313" key="1">
    <source>
        <dbReference type="EMBL" id="MBK7272019.1"/>
    </source>
</evidence>
<proteinExistence type="predicted"/>
<dbReference type="Gene3D" id="1.10.287.1060">
    <property type="entry name" value="ESAT-6-like"/>
    <property type="match status" value="1"/>
</dbReference>